<reference evidence="2 3" key="2">
    <citation type="submission" date="2018-11" db="EMBL/GenBank/DDBJ databases">
        <authorList>
            <consortium name="Pathogen Informatics"/>
        </authorList>
    </citation>
    <scope>NUCLEOTIDE SEQUENCE [LARGE SCALE GENOMIC DNA]</scope>
</reference>
<evidence type="ECO:0000313" key="3">
    <source>
        <dbReference type="Proteomes" id="UP000270296"/>
    </source>
</evidence>
<dbReference type="Proteomes" id="UP000270296">
    <property type="component" value="Unassembled WGS sequence"/>
</dbReference>
<organism evidence="4">
    <name type="scientific">Soboliphyme baturini</name>
    <dbReference type="NCBI Taxonomy" id="241478"/>
    <lineage>
        <taxon>Eukaryota</taxon>
        <taxon>Metazoa</taxon>
        <taxon>Ecdysozoa</taxon>
        <taxon>Nematoda</taxon>
        <taxon>Enoplea</taxon>
        <taxon>Dorylaimia</taxon>
        <taxon>Dioctophymatida</taxon>
        <taxon>Dioctophymatoidea</taxon>
        <taxon>Soboliphymatidae</taxon>
        <taxon>Soboliphyme</taxon>
    </lineage>
</organism>
<reference evidence="4" key="1">
    <citation type="submission" date="2016-06" db="UniProtKB">
        <authorList>
            <consortium name="WormBaseParasite"/>
        </authorList>
    </citation>
    <scope>IDENTIFICATION</scope>
</reference>
<dbReference type="WBParaSite" id="SBAD_0000475801-mRNA-1">
    <property type="protein sequence ID" value="SBAD_0000475801-mRNA-1"/>
    <property type="gene ID" value="SBAD_0000475801"/>
</dbReference>
<evidence type="ECO:0000313" key="2">
    <source>
        <dbReference type="EMBL" id="VDP04785.1"/>
    </source>
</evidence>
<evidence type="ECO:0000256" key="1">
    <source>
        <dbReference type="SAM" id="MobiDB-lite"/>
    </source>
</evidence>
<proteinExistence type="predicted"/>
<gene>
    <name evidence="2" type="ORF">SBAD_LOCUS4565</name>
</gene>
<feature type="region of interest" description="Disordered" evidence="1">
    <location>
        <begin position="90"/>
        <end position="110"/>
    </location>
</feature>
<protein>
    <submittedName>
        <fullName evidence="2 4">Uncharacterized protein</fullName>
    </submittedName>
</protein>
<accession>A0A183ILR9</accession>
<name>A0A183ILR9_9BILA</name>
<dbReference type="AlphaFoldDB" id="A0A183ILR9"/>
<feature type="compositionally biased region" description="Polar residues" evidence="1">
    <location>
        <begin position="99"/>
        <end position="110"/>
    </location>
</feature>
<evidence type="ECO:0000313" key="4">
    <source>
        <dbReference type="WBParaSite" id="SBAD_0000475801-mRNA-1"/>
    </source>
</evidence>
<sequence length="110" mass="12258">MAGGKLVETGVPGSLLKKEDSLFRSLYDSAFSATGRFKLRDVKSLDNGTRMPDARNWPFWLQCRMKVLSIVSMVARTKQLHRNYFASSGTNLKDDEVSNNRVVSGSSAVR</sequence>
<dbReference type="EMBL" id="UZAM01008404">
    <property type="protein sequence ID" value="VDP04785.1"/>
    <property type="molecule type" value="Genomic_DNA"/>
</dbReference>
<keyword evidence="3" id="KW-1185">Reference proteome</keyword>